<name>A0A8B9B8C4_9AVES</name>
<sequence>MSQGLVSIGCGGTRDVFLSFKTQCLKDELLQCTSEGTCSQPNILTGEFIQWYDHLLGSKPVANLEGWFFLAADCWSSTLWLDWPQHRDAAVYYCNTVGDHVKCLAEV</sequence>
<dbReference type="SUPFAM" id="SSF48726">
    <property type="entry name" value="Immunoglobulin"/>
    <property type="match status" value="1"/>
</dbReference>
<accession>A0A8B9B8C4</accession>
<reference evidence="1" key="1">
    <citation type="submission" date="2025-08" db="UniProtKB">
        <authorList>
            <consortium name="Ensembl"/>
        </authorList>
    </citation>
    <scope>IDENTIFICATION</scope>
</reference>
<dbReference type="Proteomes" id="UP000694426">
    <property type="component" value="Unplaced"/>
</dbReference>
<keyword evidence="2" id="KW-1185">Reference proteome</keyword>
<organism evidence="1 2">
    <name type="scientific">Anser brachyrhynchus</name>
    <name type="common">Pink-footed goose</name>
    <dbReference type="NCBI Taxonomy" id="132585"/>
    <lineage>
        <taxon>Eukaryota</taxon>
        <taxon>Metazoa</taxon>
        <taxon>Chordata</taxon>
        <taxon>Craniata</taxon>
        <taxon>Vertebrata</taxon>
        <taxon>Euteleostomi</taxon>
        <taxon>Archelosauria</taxon>
        <taxon>Archosauria</taxon>
        <taxon>Dinosauria</taxon>
        <taxon>Saurischia</taxon>
        <taxon>Theropoda</taxon>
        <taxon>Coelurosauria</taxon>
        <taxon>Aves</taxon>
        <taxon>Neognathae</taxon>
        <taxon>Galloanserae</taxon>
        <taxon>Anseriformes</taxon>
        <taxon>Anatidae</taxon>
        <taxon>Anserinae</taxon>
        <taxon>Anser</taxon>
    </lineage>
</organism>
<reference evidence="1" key="2">
    <citation type="submission" date="2025-09" db="UniProtKB">
        <authorList>
            <consortium name="Ensembl"/>
        </authorList>
    </citation>
    <scope>IDENTIFICATION</scope>
</reference>
<evidence type="ECO:0000313" key="2">
    <source>
        <dbReference type="Proteomes" id="UP000694426"/>
    </source>
</evidence>
<dbReference type="InterPro" id="IPR036179">
    <property type="entry name" value="Ig-like_dom_sf"/>
</dbReference>
<proteinExistence type="predicted"/>
<evidence type="ECO:0000313" key="1">
    <source>
        <dbReference type="Ensembl" id="ENSABRP00000000380.1"/>
    </source>
</evidence>
<dbReference type="AlphaFoldDB" id="A0A8B9B8C4"/>
<protein>
    <submittedName>
        <fullName evidence="1">Uncharacterized protein</fullName>
    </submittedName>
</protein>
<dbReference type="Ensembl" id="ENSABRT00000000574.1">
    <property type="protein sequence ID" value="ENSABRP00000000380.1"/>
    <property type="gene ID" value="ENSABRG00000000426.1"/>
</dbReference>